<accession>A0A4Z2F4P9</accession>
<dbReference type="Proteomes" id="UP000314294">
    <property type="component" value="Unassembled WGS sequence"/>
</dbReference>
<reference evidence="2 3" key="1">
    <citation type="submission" date="2019-03" db="EMBL/GenBank/DDBJ databases">
        <title>First draft genome of Liparis tanakae, snailfish: a comprehensive survey of snailfish specific genes.</title>
        <authorList>
            <person name="Kim W."/>
            <person name="Song I."/>
            <person name="Jeong J.-H."/>
            <person name="Kim D."/>
            <person name="Kim S."/>
            <person name="Ryu S."/>
            <person name="Song J.Y."/>
            <person name="Lee S.K."/>
        </authorList>
    </citation>
    <scope>NUCLEOTIDE SEQUENCE [LARGE SCALE GENOMIC DNA]</scope>
    <source>
        <tissue evidence="2">Muscle</tissue>
    </source>
</reference>
<dbReference type="AlphaFoldDB" id="A0A4Z2F4P9"/>
<evidence type="ECO:0000313" key="2">
    <source>
        <dbReference type="EMBL" id="TNN36099.1"/>
    </source>
</evidence>
<comment type="caution">
    <text evidence="2">The sequence shown here is derived from an EMBL/GenBank/DDBJ whole genome shotgun (WGS) entry which is preliminary data.</text>
</comment>
<keyword evidence="3" id="KW-1185">Reference proteome</keyword>
<proteinExistence type="predicted"/>
<dbReference type="EMBL" id="SRLO01001660">
    <property type="protein sequence ID" value="TNN36099.1"/>
    <property type="molecule type" value="Genomic_DNA"/>
</dbReference>
<name>A0A4Z2F4P9_9TELE</name>
<gene>
    <name evidence="2" type="ORF">EYF80_053727</name>
</gene>
<organism evidence="2 3">
    <name type="scientific">Liparis tanakae</name>
    <name type="common">Tanaka's snailfish</name>
    <dbReference type="NCBI Taxonomy" id="230148"/>
    <lineage>
        <taxon>Eukaryota</taxon>
        <taxon>Metazoa</taxon>
        <taxon>Chordata</taxon>
        <taxon>Craniata</taxon>
        <taxon>Vertebrata</taxon>
        <taxon>Euteleostomi</taxon>
        <taxon>Actinopterygii</taxon>
        <taxon>Neopterygii</taxon>
        <taxon>Teleostei</taxon>
        <taxon>Neoteleostei</taxon>
        <taxon>Acanthomorphata</taxon>
        <taxon>Eupercaria</taxon>
        <taxon>Perciformes</taxon>
        <taxon>Cottioidei</taxon>
        <taxon>Cottales</taxon>
        <taxon>Liparidae</taxon>
        <taxon>Liparis</taxon>
    </lineage>
</organism>
<feature type="region of interest" description="Disordered" evidence="1">
    <location>
        <begin position="35"/>
        <end position="56"/>
    </location>
</feature>
<sequence>MSKPLTFDGGLHPLELQEYPDGVLIRHDRDLRNKRSVSAAVPSARRLRPPAPRTPAARLTSNITHFTTLPYFSHSSLVLVHLATAHHVLRNRAAKELVGTGGERGRSESSYIGGGMAAFEALGGRTSSS</sequence>
<evidence type="ECO:0000256" key="1">
    <source>
        <dbReference type="SAM" id="MobiDB-lite"/>
    </source>
</evidence>
<evidence type="ECO:0000313" key="3">
    <source>
        <dbReference type="Proteomes" id="UP000314294"/>
    </source>
</evidence>
<protein>
    <submittedName>
        <fullName evidence="2">Uncharacterized protein</fullName>
    </submittedName>
</protein>